<dbReference type="Proteomes" id="UP000008633">
    <property type="component" value="Chromosome"/>
</dbReference>
<feature type="transmembrane region" description="Helical" evidence="1">
    <location>
        <begin position="154"/>
        <end position="175"/>
    </location>
</feature>
<feature type="transmembrane region" description="Helical" evidence="1">
    <location>
        <begin position="181"/>
        <end position="197"/>
    </location>
</feature>
<dbReference type="KEGG" id="nsa:Nitsa_1840"/>
<feature type="transmembrane region" description="Helical" evidence="1">
    <location>
        <begin position="123"/>
        <end position="142"/>
    </location>
</feature>
<feature type="transmembrane region" description="Helical" evidence="1">
    <location>
        <begin position="375"/>
        <end position="392"/>
    </location>
</feature>
<feature type="transmembrane region" description="Helical" evidence="1">
    <location>
        <begin position="248"/>
        <end position="267"/>
    </location>
</feature>
<keyword evidence="1" id="KW-0812">Transmembrane</keyword>
<name>E6X216_NITSE</name>
<dbReference type="AlphaFoldDB" id="E6X216"/>
<reference evidence="2 3" key="1">
    <citation type="journal article" date="2011" name="Stand. Genomic Sci.">
        <title>Complete genome sequence of Nitratifractor salsuginis type strain (E9I37-1).</title>
        <authorList>
            <person name="Anderson I."/>
            <person name="Sikorski J."/>
            <person name="Zeytun A."/>
            <person name="Nolan M."/>
            <person name="Lapidus A."/>
            <person name="Lucas S."/>
            <person name="Hammon N."/>
            <person name="Deshpande S."/>
            <person name="Cheng J.F."/>
            <person name="Tapia R."/>
            <person name="Han C."/>
            <person name="Goodwin L."/>
            <person name="Pitluck S."/>
            <person name="Liolios K."/>
            <person name="Pagani I."/>
            <person name="Ivanova N."/>
            <person name="Huntemann M."/>
            <person name="Mavromatis K."/>
            <person name="Ovchinikova G."/>
            <person name="Pati A."/>
            <person name="Chen A."/>
            <person name="Palaniappan K."/>
            <person name="Land M."/>
            <person name="Hauser L."/>
            <person name="Brambilla E.M."/>
            <person name="Ngatchou-Djao O.D."/>
            <person name="Rohde M."/>
            <person name="Tindall B.J."/>
            <person name="Goker M."/>
            <person name="Detter J.C."/>
            <person name="Woyke T."/>
            <person name="Bristow J."/>
            <person name="Eisen J.A."/>
            <person name="Markowitz V."/>
            <person name="Hugenholtz P."/>
            <person name="Klenk H.P."/>
            <person name="Kyrpides N.C."/>
        </authorList>
    </citation>
    <scope>NUCLEOTIDE SEQUENCE [LARGE SCALE GENOMIC DNA]</scope>
    <source>
        <strain evidence="3">DSM 16511 / JCM 12458 / E9I37-1</strain>
    </source>
</reference>
<feature type="transmembrane region" description="Helical" evidence="1">
    <location>
        <begin position="313"/>
        <end position="335"/>
    </location>
</feature>
<feature type="transmembrane region" description="Helical" evidence="1">
    <location>
        <begin position="347"/>
        <end position="369"/>
    </location>
</feature>
<keyword evidence="3" id="KW-1185">Reference proteome</keyword>
<dbReference type="eggNOG" id="COG3213">
    <property type="taxonomic scope" value="Bacteria"/>
</dbReference>
<feature type="transmembrane region" description="Helical" evidence="1">
    <location>
        <begin position="60"/>
        <end position="79"/>
    </location>
</feature>
<dbReference type="STRING" id="749222.Nitsa_1840"/>
<dbReference type="EMBL" id="CP002452">
    <property type="protein sequence ID" value="ADV47085.1"/>
    <property type="molecule type" value="Genomic_DNA"/>
</dbReference>
<sequence length="409" mass="45940">MAATEHYAYYPEGDFPPYLAYGFRPTFLLMAPYMILSILLWALHYTGYIPLPFLGDALSWHIYEMLYGVGFLGMAAFILTGAPELYPGTVPIVGETLRRLFGLWILGRVAFWLSGWITFYPAALINIALFAWLTLLVIKPIFQDPAKRHVSIAYAFVAVQAAQVWFYLAAAGWVGTPPLEVLKVALGIFLVLIVLSIRRVNIEAVNEILEHEGYEEVFFARPPAYNLTIFMIALFTAVEFFWPQNRAIGWIALGTAAASLAILNDFIAYDETNLFKKRLIFSLTLVPVSMAAGFGLIGYNYLAGLPWYNGDLLHMLTSGTWTLSFYLVMVVITIVHTGRDIAKERDIWICLSVGLILFSAILRTAVTFYPAQGSLLILLSAIVWALPFILYIKRYFKWLLSPRADGIPG</sequence>
<keyword evidence="1" id="KW-1133">Transmembrane helix</keyword>
<feature type="transmembrane region" description="Helical" evidence="1">
    <location>
        <begin position="27"/>
        <end position="48"/>
    </location>
</feature>
<proteinExistence type="predicted"/>
<evidence type="ECO:0000313" key="3">
    <source>
        <dbReference type="Proteomes" id="UP000008633"/>
    </source>
</evidence>
<dbReference type="OrthoDB" id="9770040at2"/>
<dbReference type="HOGENOM" id="CLU_041785_1_0_7"/>
<organism evidence="2 3">
    <name type="scientific">Nitratifractor salsuginis (strain DSM 16511 / JCM 12458 / E9I37-1)</name>
    <dbReference type="NCBI Taxonomy" id="749222"/>
    <lineage>
        <taxon>Bacteria</taxon>
        <taxon>Pseudomonadati</taxon>
        <taxon>Campylobacterota</taxon>
        <taxon>Epsilonproteobacteria</taxon>
        <taxon>Campylobacterales</taxon>
        <taxon>Sulfurovaceae</taxon>
        <taxon>Nitratifractor</taxon>
    </lineage>
</organism>
<dbReference type="RefSeq" id="WP_013554770.1">
    <property type="nucleotide sequence ID" value="NC_014935.1"/>
</dbReference>
<dbReference type="Pfam" id="PF05940">
    <property type="entry name" value="NnrS"/>
    <property type="match status" value="1"/>
</dbReference>
<keyword evidence="1" id="KW-0472">Membrane</keyword>
<reference evidence="3" key="2">
    <citation type="submission" date="2011-01" db="EMBL/GenBank/DDBJ databases">
        <title>The complete genome of Nitratifractor salsuginis DSM 16511.</title>
        <authorList>
            <consortium name="US DOE Joint Genome Institute (JGI-PGF)"/>
            <person name="Lucas S."/>
            <person name="Copeland A."/>
            <person name="Lapidus A."/>
            <person name="Bruce D."/>
            <person name="Goodwin L."/>
            <person name="Pitluck S."/>
            <person name="Kyrpides N."/>
            <person name="Mavromatis K."/>
            <person name="Ivanova N."/>
            <person name="Mikhailova N."/>
            <person name="Zeytun A."/>
            <person name="Detter J.C."/>
            <person name="Tapia R."/>
            <person name="Han C."/>
            <person name="Land M."/>
            <person name="Hauser L."/>
            <person name="Markowitz V."/>
            <person name="Cheng J.-F."/>
            <person name="Hugenholtz P."/>
            <person name="Woyke T."/>
            <person name="Wu D."/>
            <person name="Tindall B."/>
            <person name="Schuetze A."/>
            <person name="Brambilla E."/>
            <person name="Klenk H.-P."/>
            <person name="Eisen J.A."/>
        </authorList>
    </citation>
    <scope>NUCLEOTIDE SEQUENCE [LARGE SCALE GENOMIC DNA]</scope>
    <source>
        <strain evidence="3">DSM 16511 / JCM 12458 / E9I37-1</strain>
    </source>
</reference>
<gene>
    <name evidence="2" type="ordered locus">Nitsa_1840</name>
</gene>
<evidence type="ECO:0000313" key="2">
    <source>
        <dbReference type="EMBL" id="ADV47085.1"/>
    </source>
</evidence>
<dbReference type="InterPro" id="IPR010266">
    <property type="entry name" value="NnrS"/>
</dbReference>
<protein>
    <submittedName>
        <fullName evidence="2">NnrS family protein</fullName>
    </submittedName>
</protein>
<accession>E6X216</accession>
<feature type="transmembrane region" description="Helical" evidence="1">
    <location>
        <begin position="279"/>
        <end position="301"/>
    </location>
</feature>
<feature type="transmembrane region" description="Helical" evidence="1">
    <location>
        <begin position="224"/>
        <end position="242"/>
    </location>
</feature>
<evidence type="ECO:0000256" key="1">
    <source>
        <dbReference type="SAM" id="Phobius"/>
    </source>
</evidence>